<dbReference type="AlphaFoldDB" id="A0A6H5G5N2"/>
<dbReference type="EMBL" id="CADCXU010005892">
    <property type="protein sequence ID" value="CAA9997605.1"/>
    <property type="molecule type" value="Genomic_DNA"/>
</dbReference>
<dbReference type="Proteomes" id="UP000479000">
    <property type="component" value="Unassembled WGS sequence"/>
</dbReference>
<gene>
    <name evidence="2" type="ORF">NTEN_LOCUS3899</name>
</gene>
<organism evidence="2 3">
    <name type="scientific">Nesidiocoris tenuis</name>
    <dbReference type="NCBI Taxonomy" id="355587"/>
    <lineage>
        <taxon>Eukaryota</taxon>
        <taxon>Metazoa</taxon>
        <taxon>Ecdysozoa</taxon>
        <taxon>Arthropoda</taxon>
        <taxon>Hexapoda</taxon>
        <taxon>Insecta</taxon>
        <taxon>Pterygota</taxon>
        <taxon>Neoptera</taxon>
        <taxon>Paraneoptera</taxon>
        <taxon>Hemiptera</taxon>
        <taxon>Heteroptera</taxon>
        <taxon>Panheteroptera</taxon>
        <taxon>Cimicomorpha</taxon>
        <taxon>Miridae</taxon>
        <taxon>Dicyphina</taxon>
        <taxon>Nesidiocoris</taxon>
    </lineage>
</organism>
<feature type="region of interest" description="Disordered" evidence="1">
    <location>
        <begin position="81"/>
        <end position="116"/>
    </location>
</feature>
<accession>A0A6H5G5N2</accession>
<protein>
    <submittedName>
        <fullName evidence="2">Uncharacterized protein</fullName>
    </submittedName>
</protein>
<proteinExistence type="predicted"/>
<sequence length="199" mass="23159">MEVVSSTKVYEFVNRFRRSSHQDFTRSELWWNQEAGKSSLQFIVYVGRRSFGGSDPILKVFFVKILKTMLRNHVSTLFPNSALPENPQESRRLSPGSASKCLPKQRNRSRLYTQQEPPKSSKCIQIESRIYLVQMWKYCVQSAPHWSLIIKTHQNATGNFQRSLRRLTCHNKRERWADWNTGRAGSASRKHRKGAGTTK</sequence>
<keyword evidence="3" id="KW-1185">Reference proteome</keyword>
<feature type="compositionally biased region" description="Basic residues" evidence="1">
    <location>
        <begin position="188"/>
        <end position="199"/>
    </location>
</feature>
<evidence type="ECO:0000313" key="3">
    <source>
        <dbReference type="Proteomes" id="UP000479000"/>
    </source>
</evidence>
<reference evidence="2 3" key="1">
    <citation type="submission" date="2020-02" db="EMBL/GenBank/DDBJ databases">
        <authorList>
            <person name="Ferguson B K."/>
        </authorList>
    </citation>
    <scope>NUCLEOTIDE SEQUENCE [LARGE SCALE GENOMIC DNA]</scope>
</reference>
<evidence type="ECO:0000313" key="2">
    <source>
        <dbReference type="EMBL" id="CAA9997605.1"/>
    </source>
</evidence>
<name>A0A6H5G5N2_9HEMI</name>
<feature type="region of interest" description="Disordered" evidence="1">
    <location>
        <begin position="178"/>
        <end position="199"/>
    </location>
</feature>
<evidence type="ECO:0000256" key="1">
    <source>
        <dbReference type="SAM" id="MobiDB-lite"/>
    </source>
</evidence>